<feature type="domain" description="DDH" evidence="1">
    <location>
        <begin position="15"/>
        <end position="152"/>
    </location>
</feature>
<dbReference type="PANTHER" id="PTHR47618">
    <property type="entry name" value="BIFUNCTIONAL OLIGORIBONUCLEASE AND PAP PHOSPHATASE NRNA"/>
    <property type="match status" value="1"/>
</dbReference>
<organism evidence="3 4">
    <name type="scientific">Listeria booriae</name>
    <dbReference type="NCBI Taxonomy" id="1552123"/>
    <lineage>
        <taxon>Bacteria</taxon>
        <taxon>Bacillati</taxon>
        <taxon>Bacillota</taxon>
        <taxon>Bacilli</taxon>
        <taxon>Bacillales</taxon>
        <taxon>Listeriaceae</taxon>
        <taxon>Listeria</taxon>
    </lineage>
</organism>
<dbReference type="GO" id="GO:0003676">
    <property type="term" value="F:nucleic acid binding"/>
    <property type="evidence" value="ECO:0007669"/>
    <property type="project" value="InterPro"/>
</dbReference>
<dbReference type="EMBL" id="JNFA01000029">
    <property type="protein sequence ID" value="KGL38422.1"/>
    <property type="molecule type" value="Genomic_DNA"/>
</dbReference>
<evidence type="ECO:0000313" key="3">
    <source>
        <dbReference type="EMBL" id="KGL38422.1"/>
    </source>
</evidence>
<dbReference type="InterPro" id="IPR051319">
    <property type="entry name" value="Oligoribo/pAp-PDE_c-di-AMP_PDE"/>
</dbReference>
<dbReference type="AlphaFoldDB" id="A0A099W0B3"/>
<keyword evidence="4" id="KW-1185">Reference proteome</keyword>
<proteinExistence type="predicted"/>
<dbReference type="Gene3D" id="3.10.310.30">
    <property type="match status" value="1"/>
</dbReference>
<reference evidence="3 4" key="1">
    <citation type="submission" date="2014-05" db="EMBL/GenBank/DDBJ databases">
        <title>Novel Listeriaceae from food processing environments.</title>
        <authorList>
            <person name="den Bakker H.C."/>
        </authorList>
    </citation>
    <scope>NUCLEOTIDE SEQUENCE [LARGE SCALE GENOMIC DNA]</scope>
    <source>
        <strain evidence="3 4">FSL A5-0281</strain>
    </source>
</reference>
<dbReference type="InterPro" id="IPR001667">
    <property type="entry name" value="DDH_dom"/>
</dbReference>
<evidence type="ECO:0000259" key="1">
    <source>
        <dbReference type="Pfam" id="PF01368"/>
    </source>
</evidence>
<name>A0A099W0B3_9LIST</name>
<dbReference type="STRING" id="1552123.EP57_14725"/>
<evidence type="ECO:0000313" key="4">
    <source>
        <dbReference type="Proteomes" id="UP000029844"/>
    </source>
</evidence>
<dbReference type="Proteomes" id="UP000029844">
    <property type="component" value="Unassembled WGS sequence"/>
</dbReference>
<dbReference type="RefSeq" id="WP_036087919.1">
    <property type="nucleotide sequence ID" value="NZ_CBCSHQ010000007.1"/>
</dbReference>
<dbReference type="InterPro" id="IPR003156">
    <property type="entry name" value="DHHA1_dom"/>
</dbReference>
<accession>A0A099W0B3</accession>
<dbReference type="eggNOG" id="COG0618">
    <property type="taxonomic scope" value="Bacteria"/>
</dbReference>
<sequence>MKRAILDVIKEYETIVIHRHVRPDPDAYGSQMGLAAILKGNFPEKKVYCVGEDEPSLRFLGEVDVIADSVYDGALVIVCDTANTERIDDGRYAMGAKLVKVDHHPNEDVYGDLAWVDTGASSCSEMIAAFVEAFPKELMLNETAARLLYAGIVGDTGRFLFPNTTPKTLRYAADLVTFPFDRTEIFTKMYETPLNAVKLSGYILQNFQMTENGAAHIYINQALLEEFEVTARDASQLVNRIDSVIGIKAWILFVQEGDIIRARLRSKGPVINGLAKEYRGGGHPLASGATLISESEIPEMVAKLEQLCN</sequence>
<dbReference type="Pfam" id="PF02272">
    <property type="entry name" value="DHHA1"/>
    <property type="match status" value="1"/>
</dbReference>
<dbReference type="InterPro" id="IPR038763">
    <property type="entry name" value="DHH_sf"/>
</dbReference>
<dbReference type="PANTHER" id="PTHR47618:SF1">
    <property type="entry name" value="BIFUNCTIONAL OLIGORIBONUCLEASE AND PAP PHOSPHATASE NRNA"/>
    <property type="match status" value="1"/>
</dbReference>
<comment type="caution">
    <text evidence="3">The sequence shown here is derived from an EMBL/GenBank/DDBJ whole genome shotgun (WGS) entry which is preliminary data.</text>
</comment>
<dbReference type="Pfam" id="PF01368">
    <property type="entry name" value="DHH"/>
    <property type="match status" value="1"/>
</dbReference>
<gene>
    <name evidence="3" type="ORF">EP57_14725</name>
</gene>
<feature type="domain" description="DHHA1" evidence="2">
    <location>
        <begin position="226"/>
        <end position="308"/>
    </location>
</feature>
<protein>
    <submittedName>
        <fullName evidence="3">Oligoribonuclease</fullName>
    </submittedName>
</protein>
<evidence type="ECO:0000259" key="2">
    <source>
        <dbReference type="Pfam" id="PF02272"/>
    </source>
</evidence>
<dbReference type="GeneID" id="58718595"/>
<dbReference type="Gene3D" id="3.90.1640.10">
    <property type="entry name" value="inorganic pyrophosphatase (n-terminal core)"/>
    <property type="match status" value="1"/>
</dbReference>
<dbReference type="SUPFAM" id="SSF64182">
    <property type="entry name" value="DHH phosphoesterases"/>
    <property type="match status" value="1"/>
</dbReference>
<dbReference type="OrthoDB" id="9803668at2"/>